<accession>A0AAJ6B2Z8</accession>
<dbReference type="EMBL" id="CP119321">
    <property type="protein sequence ID" value="WEK13475.1"/>
    <property type="molecule type" value="Genomic_DNA"/>
</dbReference>
<evidence type="ECO:0000313" key="3">
    <source>
        <dbReference type="Proteomes" id="UP001213972"/>
    </source>
</evidence>
<evidence type="ECO:0008006" key="4">
    <source>
        <dbReference type="Google" id="ProtNLM"/>
    </source>
</evidence>
<organism evidence="2 3">
    <name type="scientific">Candidatus Microbacterium phytovorans</name>
    <dbReference type="NCBI Taxonomy" id="3121374"/>
    <lineage>
        <taxon>Bacteria</taxon>
        <taxon>Bacillati</taxon>
        <taxon>Actinomycetota</taxon>
        <taxon>Actinomycetes</taxon>
        <taxon>Micrococcales</taxon>
        <taxon>Microbacteriaceae</taxon>
        <taxon>Microbacterium</taxon>
    </lineage>
</organism>
<feature type="compositionally biased region" description="Basic and acidic residues" evidence="1">
    <location>
        <begin position="1"/>
        <end position="14"/>
    </location>
</feature>
<sequence>MHDHQEDPIERAAPTDDGPESKGAPVAESHYLISEHDGVTRIDIAADAQARPGPGPGQPEADTEADADR</sequence>
<reference evidence="2" key="1">
    <citation type="submission" date="2023-03" db="EMBL/GenBank/DDBJ databases">
        <title>Andean soil-derived lignocellulolytic bacterial consortium as a source of novel taxa and putative plastic-active enzymes.</title>
        <authorList>
            <person name="Diaz-Garcia L."/>
            <person name="Chuvochina M."/>
            <person name="Feuerriegel G."/>
            <person name="Bunk B."/>
            <person name="Sproer C."/>
            <person name="Streit W.R."/>
            <person name="Rodriguez L.M."/>
            <person name="Overmann J."/>
            <person name="Jimenez D.J."/>
        </authorList>
    </citation>
    <scope>NUCLEOTIDE SEQUENCE</scope>
    <source>
        <strain evidence="2">MAG 4610</strain>
    </source>
</reference>
<dbReference type="AlphaFoldDB" id="A0AAJ6B2Z8"/>
<protein>
    <recommendedName>
        <fullName evidence="4">Multidrug transporter</fullName>
    </recommendedName>
</protein>
<proteinExistence type="predicted"/>
<evidence type="ECO:0000313" key="2">
    <source>
        <dbReference type="EMBL" id="WEK13475.1"/>
    </source>
</evidence>
<dbReference type="Proteomes" id="UP001213972">
    <property type="component" value="Chromosome"/>
</dbReference>
<name>A0AAJ6B2Z8_9MICO</name>
<feature type="region of interest" description="Disordered" evidence="1">
    <location>
        <begin position="1"/>
        <end position="69"/>
    </location>
</feature>
<evidence type="ECO:0000256" key="1">
    <source>
        <dbReference type="SAM" id="MobiDB-lite"/>
    </source>
</evidence>
<gene>
    <name evidence="2" type="ORF">P0Y48_13605</name>
</gene>